<dbReference type="SUPFAM" id="SSF51735">
    <property type="entry name" value="NAD(P)-binding Rossmann-fold domains"/>
    <property type="match status" value="1"/>
</dbReference>
<dbReference type="OrthoDB" id="1888931at2759"/>
<dbReference type="InterPro" id="IPR036291">
    <property type="entry name" value="NAD(P)-bd_dom_sf"/>
</dbReference>
<proteinExistence type="predicted"/>
<dbReference type="EMBL" id="SFCI01001941">
    <property type="protein sequence ID" value="TFY74682.1"/>
    <property type="molecule type" value="Genomic_DNA"/>
</dbReference>
<organism evidence="1 2">
    <name type="scientific">Hericium alpestre</name>
    <dbReference type="NCBI Taxonomy" id="135208"/>
    <lineage>
        <taxon>Eukaryota</taxon>
        <taxon>Fungi</taxon>
        <taxon>Dikarya</taxon>
        <taxon>Basidiomycota</taxon>
        <taxon>Agaricomycotina</taxon>
        <taxon>Agaricomycetes</taxon>
        <taxon>Russulales</taxon>
        <taxon>Hericiaceae</taxon>
        <taxon>Hericium</taxon>
    </lineage>
</organism>
<reference evidence="1 2" key="1">
    <citation type="submission" date="2019-02" db="EMBL/GenBank/DDBJ databases">
        <title>Genome sequencing of the rare red list fungi Hericium alpestre (H. flagellum).</title>
        <authorList>
            <person name="Buettner E."/>
            <person name="Kellner H."/>
        </authorList>
    </citation>
    <scope>NUCLEOTIDE SEQUENCE [LARGE SCALE GENOMIC DNA]</scope>
    <source>
        <strain evidence="1 2">DSM 108284</strain>
    </source>
</reference>
<keyword evidence="2" id="KW-1185">Reference proteome</keyword>
<evidence type="ECO:0000313" key="2">
    <source>
        <dbReference type="Proteomes" id="UP000298061"/>
    </source>
</evidence>
<accession>A0A4Y9ZJ12</accession>
<evidence type="ECO:0008006" key="3">
    <source>
        <dbReference type="Google" id="ProtNLM"/>
    </source>
</evidence>
<evidence type="ECO:0000313" key="1">
    <source>
        <dbReference type="EMBL" id="TFY74682.1"/>
    </source>
</evidence>
<sequence length="74" mass="7810">MDGGSAASMLNKIAGSSASYIAADVTESDELAQIVAEVSRHESSLDVRVNNADLAEYDAYEPPAPMLTAYDQES</sequence>
<protein>
    <recommendedName>
        <fullName evidence="3">Ketoreductase (KR) domain-containing protein</fullName>
    </recommendedName>
</protein>
<comment type="caution">
    <text evidence="1">The sequence shown here is derived from an EMBL/GenBank/DDBJ whole genome shotgun (WGS) entry which is preliminary data.</text>
</comment>
<dbReference type="Proteomes" id="UP000298061">
    <property type="component" value="Unassembled WGS sequence"/>
</dbReference>
<dbReference type="AlphaFoldDB" id="A0A4Y9ZJ12"/>
<gene>
    <name evidence="1" type="ORF">EWM64_g9332</name>
</gene>
<dbReference type="Gene3D" id="3.40.50.720">
    <property type="entry name" value="NAD(P)-binding Rossmann-like Domain"/>
    <property type="match status" value="1"/>
</dbReference>
<name>A0A4Y9ZJ12_9AGAM</name>